<organism evidence="1 2">
    <name type="scientific">Sphaerodactylus townsendi</name>
    <dbReference type="NCBI Taxonomy" id="933632"/>
    <lineage>
        <taxon>Eukaryota</taxon>
        <taxon>Metazoa</taxon>
        <taxon>Chordata</taxon>
        <taxon>Craniata</taxon>
        <taxon>Vertebrata</taxon>
        <taxon>Euteleostomi</taxon>
        <taxon>Lepidosauria</taxon>
        <taxon>Squamata</taxon>
        <taxon>Bifurcata</taxon>
        <taxon>Gekkota</taxon>
        <taxon>Sphaerodactylidae</taxon>
        <taxon>Sphaerodactylus</taxon>
    </lineage>
</organism>
<dbReference type="Proteomes" id="UP000827872">
    <property type="component" value="Linkage Group LG03"/>
</dbReference>
<comment type="caution">
    <text evidence="1">The sequence shown here is derived from an EMBL/GenBank/DDBJ whole genome shotgun (WGS) entry which is preliminary data.</text>
</comment>
<proteinExistence type="predicted"/>
<keyword evidence="2" id="KW-1185">Reference proteome</keyword>
<gene>
    <name evidence="1" type="primary">AMHR2</name>
    <name evidence="1" type="ORF">K3G42_031754</name>
</gene>
<dbReference type="EMBL" id="CM037616">
    <property type="protein sequence ID" value="KAH7993650.1"/>
    <property type="molecule type" value="Genomic_DNA"/>
</dbReference>
<accession>A0ACB8EMF6</accession>
<evidence type="ECO:0000313" key="2">
    <source>
        <dbReference type="Proteomes" id="UP000827872"/>
    </source>
</evidence>
<keyword evidence="1" id="KW-0675">Receptor</keyword>
<evidence type="ECO:0000313" key="1">
    <source>
        <dbReference type="EMBL" id="KAH7993650.1"/>
    </source>
</evidence>
<protein>
    <submittedName>
        <fullName evidence="1">Anti-Muellerian hormone type-2 receptor</fullName>
    </submittedName>
</protein>
<name>A0ACB8EMF6_9SAUR</name>
<reference evidence="1" key="1">
    <citation type="submission" date="2021-08" db="EMBL/GenBank/DDBJ databases">
        <title>The first chromosome-level gecko genome reveals the dynamic sex chromosomes of Neotropical dwarf geckos (Sphaerodactylidae: Sphaerodactylus).</title>
        <authorList>
            <person name="Pinto B.J."/>
            <person name="Keating S.E."/>
            <person name="Gamble T."/>
        </authorList>
    </citation>
    <scope>NUCLEOTIDE SEQUENCE</scope>
    <source>
        <strain evidence="1">TG3544</strain>
    </source>
</reference>
<sequence>MEECRENSIPEFQLAYEAELGSNPTYSELRRLAVEERLRPAIPPTWRRMGQVSVCLQELLEDSWDPDPEARLQAECARQRLQWLGAADGVKECC</sequence>